<keyword evidence="2" id="KW-1133">Transmembrane helix</keyword>
<accession>A0A6A4T1I0</accession>
<keyword evidence="2" id="KW-0472">Membrane</keyword>
<reference evidence="3 4" key="1">
    <citation type="submission" date="2019-06" db="EMBL/GenBank/DDBJ databases">
        <title>Draft genomes of female and male turbot (Scophthalmus maximus).</title>
        <authorList>
            <person name="Xu H."/>
            <person name="Xu X.-W."/>
            <person name="Shao C."/>
            <person name="Chen S."/>
        </authorList>
    </citation>
    <scope>NUCLEOTIDE SEQUENCE [LARGE SCALE GENOMIC DNA]</scope>
    <source>
        <strain evidence="3">Ysfricsl-2016a</strain>
        <tissue evidence="3">Blood</tissue>
    </source>
</reference>
<gene>
    <name evidence="3" type="ORF">F2P81_008652</name>
</gene>
<keyword evidence="2" id="KW-0812">Transmembrane</keyword>
<evidence type="ECO:0000256" key="2">
    <source>
        <dbReference type="SAM" id="Phobius"/>
    </source>
</evidence>
<name>A0A6A4T1I0_SCOMX</name>
<feature type="region of interest" description="Disordered" evidence="1">
    <location>
        <begin position="201"/>
        <end position="240"/>
    </location>
</feature>
<feature type="transmembrane region" description="Helical" evidence="2">
    <location>
        <begin position="120"/>
        <end position="139"/>
    </location>
</feature>
<organism evidence="3 4">
    <name type="scientific">Scophthalmus maximus</name>
    <name type="common">Turbot</name>
    <name type="synonym">Psetta maxima</name>
    <dbReference type="NCBI Taxonomy" id="52904"/>
    <lineage>
        <taxon>Eukaryota</taxon>
        <taxon>Metazoa</taxon>
        <taxon>Chordata</taxon>
        <taxon>Craniata</taxon>
        <taxon>Vertebrata</taxon>
        <taxon>Euteleostomi</taxon>
        <taxon>Actinopterygii</taxon>
        <taxon>Neopterygii</taxon>
        <taxon>Teleostei</taxon>
        <taxon>Neoteleostei</taxon>
        <taxon>Acanthomorphata</taxon>
        <taxon>Carangaria</taxon>
        <taxon>Pleuronectiformes</taxon>
        <taxon>Pleuronectoidei</taxon>
        <taxon>Scophthalmidae</taxon>
        <taxon>Scophthalmus</taxon>
    </lineage>
</organism>
<protein>
    <submittedName>
        <fullName evidence="3">Uncharacterized protein</fullName>
    </submittedName>
</protein>
<sequence length="328" mass="36570">MRVRTCLSENHLQLLAPPVFFWMPDDIKKALIGGTGTLPAGTSRVRLTAHVELSLSDKPLTFTISRPQSVEKRARFENLCDVDEQFEMCSCRNAGENCVVLRVRLCAPLSSRDDTCLCPMFRGSIFFFFFFFFFSPFYARNAARSLNGERARLLADMCVRSDRRFKTLLAVWVLAAATATANGRGSDCMDPVPQSVISRTCTNKRARASTKRRARPIGKGRTQRHVTPEPPAHTSALHHRLPSRSLCQSDTQRRSSRSIAPLNLHLLGFIYVAALRRKGAAAYSAEHSEGHRFFFGRSHLSVGIKAFHSDSVCAICTHIKLFCCGGVA</sequence>
<evidence type="ECO:0000256" key="1">
    <source>
        <dbReference type="SAM" id="MobiDB-lite"/>
    </source>
</evidence>
<evidence type="ECO:0000313" key="4">
    <source>
        <dbReference type="Proteomes" id="UP000438429"/>
    </source>
</evidence>
<dbReference type="AlphaFoldDB" id="A0A6A4T1I0"/>
<dbReference type="EMBL" id="VEVO01000008">
    <property type="protein sequence ID" value="KAF0038168.1"/>
    <property type="molecule type" value="Genomic_DNA"/>
</dbReference>
<evidence type="ECO:0000313" key="3">
    <source>
        <dbReference type="EMBL" id="KAF0038168.1"/>
    </source>
</evidence>
<dbReference type="Proteomes" id="UP000438429">
    <property type="component" value="Unassembled WGS sequence"/>
</dbReference>
<feature type="compositionally biased region" description="Basic residues" evidence="1">
    <location>
        <begin position="202"/>
        <end position="224"/>
    </location>
</feature>
<proteinExistence type="predicted"/>
<comment type="caution">
    <text evidence="3">The sequence shown here is derived from an EMBL/GenBank/DDBJ whole genome shotgun (WGS) entry which is preliminary data.</text>
</comment>